<dbReference type="InterPro" id="IPR003593">
    <property type="entry name" value="AAA+_ATPase"/>
</dbReference>
<dbReference type="InterPro" id="IPR005895">
    <property type="entry name" value="ABC_transptr_haem_export_CcmA"/>
</dbReference>
<dbReference type="PROSITE" id="PS50893">
    <property type="entry name" value="ABC_TRANSPORTER_2"/>
    <property type="match status" value="1"/>
</dbReference>
<name>A0AA41X1G7_9ALTE</name>
<sequence length="213" mass="23684">MLSAQNISCIKQDRTLFAELDLTLNSGELIHLVGPNGAGKTSLLRILVGLSEPETGQVTLGESPVQNSCNPLPILYLGHKLALNKYLSALENLQYWLYLHSEYAIPELRDNSTLTEYLYTVLARFRLVGLEDIPVGQLSAGQQRRVSLARTQLVCASVWILDEPYTSLDTNGVTLIQTVIDDFVTEQGAVLMTSHQALKSKHKVTEFTLEYHI</sequence>
<evidence type="ECO:0000256" key="3">
    <source>
        <dbReference type="ARBA" id="ARBA00022748"/>
    </source>
</evidence>
<dbReference type="PANTHER" id="PTHR43499">
    <property type="entry name" value="ABC TRANSPORTER I FAMILY MEMBER 1"/>
    <property type="match status" value="1"/>
</dbReference>
<keyword evidence="5" id="KW-1278">Translocase</keyword>
<keyword evidence="2" id="KW-0547">Nucleotide-binding</keyword>
<dbReference type="AlphaFoldDB" id="A0AA41X1G7"/>
<evidence type="ECO:0000313" key="8">
    <source>
        <dbReference type="EMBL" id="MCP3427738.1"/>
    </source>
</evidence>
<dbReference type="Proteomes" id="UP001165413">
    <property type="component" value="Unassembled WGS sequence"/>
</dbReference>
<dbReference type="PANTHER" id="PTHR43499:SF1">
    <property type="entry name" value="ABC TRANSPORTER I FAMILY MEMBER 1"/>
    <property type="match status" value="1"/>
</dbReference>
<keyword evidence="4" id="KW-0067">ATP-binding</keyword>
<evidence type="ECO:0000313" key="9">
    <source>
        <dbReference type="Proteomes" id="UP001165413"/>
    </source>
</evidence>
<dbReference type="SUPFAM" id="SSF52540">
    <property type="entry name" value="P-loop containing nucleoside triphosphate hydrolases"/>
    <property type="match status" value="1"/>
</dbReference>
<protein>
    <submittedName>
        <fullName evidence="8">Cytochrome c biogenesis heme-transporting ATPase CcmA</fullName>
    </submittedName>
</protein>
<comment type="caution">
    <text evidence="8">The sequence shown here is derived from an EMBL/GenBank/DDBJ whole genome shotgun (WGS) entry which is preliminary data.</text>
</comment>
<keyword evidence="3" id="KW-0201">Cytochrome c-type biogenesis</keyword>
<gene>
    <name evidence="8" type="primary">ccmA</name>
    <name evidence="8" type="ORF">NLF92_02140</name>
</gene>
<dbReference type="InterPro" id="IPR027417">
    <property type="entry name" value="P-loop_NTPase"/>
</dbReference>
<evidence type="ECO:0000256" key="1">
    <source>
        <dbReference type="ARBA" id="ARBA00022448"/>
    </source>
</evidence>
<dbReference type="Gene3D" id="3.40.50.300">
    <property type="entry name" value="P-loop containing nucleotide triphosphate hydrolases"/>
    <property type="match status" value="1"/>
</dbReference>
<evidence type="ECO:0000259" key="7">
    <source>
        <dbReference type="PROSITE" id="PS50893"/>
    </source>
</evidence>
<dbReference type="InterPro" id="IPR003439">
    <property type="entry name" value="ABC_transporter-like_ATP-bd"/>
</dbReference>
<organism evidence="8 9">
    <name type="scientific">Opacimonas viscosa</name>
    <dbReference type="NCBI Taxonomy" id="2961944"/>
    <lineage>
        <taxon>Bacteria</taxon>
        <taxon>Pseudomonadati</taxon>
        <taxon>Pseudomonadota</taxon>
        <taxon>Gammaproteobacteria</taxon>
        <taxon>Alteromonadales</taxon>
        <taxon>Alteromonadaceae</taxon>
        <taxon>Opacimonas</taxon>
    </lineage>
</organism>
<dbReference type="SMART" id="SM00382">
    <property type="entry name" value="AAA"/>
    <property type="match status" value="1"/>
</dbReference>
<dbReference type="GO" id="GO:0017004">
    <property type="term" value="P:cytochrome complex assembly"/>
    <property type="evidence" value="ECO:0007669"/>
    <property type="project" value="UniProtKB-KW"/>
</dbReference>
<dbReference type="NCBIfam" id="NF010061">
    <property type="entry name" value="PRK13538.1"/>
    <property type="match status" value="1"/>
</dbReference>
<evidence type="ECO:0000256" key="4">
    <source>
        <dbReference type="ARBA" id="ARBA00022840"/>
    </source>
</evidence>
<dbReference type="NCBIfam" id="TIGR01189">
    <property type="entry name" value="ccmA"/>
    <property type="match status" value="1"/>
</dbReference>
<proteinExistence type="predicted"/>
<dbReference type="GO" id="GO:0022857">
    <property type="term" value="F:transmembrane transporter activity"/>
    <property type="evidence" value="ECO:0007669"/>
    <property type="project" value="InterPro"/>
</dbReference>
<feature type="domain" description="ABC transporter" evidence="7">
    <location>
        <begin position="2"/>
        <end position="212"/>
    </location>
</feature>
<dbReference type="GO" id="GO:0005524">
    <property type="term" value="F:ATP binding"/>
    <property type="evidence" value="ECO:0007669"/>
    <property type="project" value="UniProtKB-KW"/>
</dbReference>
<evidence type="ECO:0000256" key="2">
    <source>
        <dbReference type="ARBA" id="ARBA00022741"/>
    </source>
</evidence>
<dbReference type="RefSeq" id="WP_254098634.1">
    <property type="nucleotide sequence ID" value="NZ_JANATA010000002.1"/>
</dbReference>
<dbReference type="GO" id="GO:0016887">
    <property type="term" value="F:ATP hydrolysis activity"/>
    <property type="evidence" value="ECO:0007669"/>
    <property type="project" value="InterPro"/>
</dbReference>
<keyword evidence="9" id="KW-1185">Reference proteome</keyword>
<keyword evidence="1" id="KW-0813">Transport</keyword>
<dbReference type="Pfam" id="PF00005">
    <property type="entry name" value="ABC_tran"/>
    <property type="match status" value="1"/>
</dbReference>
<evidence type="ECO:0000256" key="5">
    <source>
        <dbReference type="ARBA" id="ARBA00022967"/>
    </source>
</evidence>
<accession>A0AA41X1G7</accession>
<reference evidence="8" key="1">
    <citation type="submission" date="2022-07" db="EMBL/GenBank/DDBJ databases">
        <title>Characterization of the Novel Bacterium Alteromonas immobilis LMIT006 and Alteromonas gregis LMIT007.</title>
        <authorList>
            <person name="Lin X."/>
        </authorList>
    </citation>
    <scope>NUCLEOTIDE SEQUENCE</scope>
    <source>
        <strain evidence="8">LMIT007</strain>
    </source>
</reference>
<dbReference type="EMBL" id="JANATA010000002">
    <property type="protein sequence ID" value="MCP3427738.1"/>
    <property type="molecule type" value="Genomic_DNA"/>
</dbReference>
<keyword evidence="6" id="KW-0472">Membrane</keyword>
<evidence type="ECO:0000256" key="6">
    <source>
        <dbReference type="ARBA" id="ARBA00023136"/>
    </source>
</evidence>